<dbReference type="PROSITE" id="PS51387">
    <property type="entry name" value="FAD_PCMH"/>
    <property type="match status" value="1"/>
</dbReference>
<dbReference type="eggNOG" id="ENOG502SB01">
    <property type="taxonomic scope" value="Eukaryota"/>
</dbReference>
<feature type="compositionally biased region" description="Polar residues" evidence="5">
    <location>
        <begin position="78"/>
        <end position="88"/>
    </location>
</feature>
<comment type="pathway">
    <text evidence="1">Cofactor biosynthesis; D-erythroascorbate biosynthesis; dehydro-D-arabinono-1,4-lactone from D-arabinose: step 2/2.</text>
</comment>
<keyword evidence="8" id="KW-1185">Reference proteome</keyword>
<name>G4T777_SERID</name>
<proteinExistence type="predicted"/>
<accession>G4T777</accession>
<dbReference type="OMA" id="HSWSPIF"/>
<dbReference type="Gene3D" id="3.30.43.10">
    <property type="entry name" value="Uridine Diphospho-n-acetylenolpyruvylglucosamine Reductase, domain 2"/>
    <property type="match status" value="1"/>
</dbReference>
<dbReference type="EC" id="1.1.3.37" evidence="2"/>
<organism evidence="7 8">
    <name type="scientific">Serendipita indica (strain DSM 11827)</name>
    <name type="common">Root endophyte fungus</name>
    <name type="synonym">Piriformospora indica</name>
    <dbReference type="NCBI Taxonomy" id="1109443"/>
    <lineage>
        <taxon>Eukaryota</taxon>
        <taxon>Fungi</taxon>
        <taxon>Dikarya</taxon>
        <taxon>Basidiomycota</taxon>
        <taxon>Agaricomycotina</taxon>
        <taxon>Agaricomycetes</taxon>
        <taxon>Sebacinales</taxon>
        <taxon>Serendipitaceae</taxon>
        <taxon>Serendipita</taxon>
    </lineage>
</organism>
<dbReference type="InterPro" id="IPR016169">
    <property type="entry name" value="FAD-bd_PCMH_sub2"/>
</dbReference>
<protein>
    <recommendedName>
        <fullName evidence="2">D-arabinono-1,4-lactone oxidase</fullName>
        <ecNumber evidence="2">1.1.3.37</ecNumber>
    </recommendedName>
    <alternativeName>
        <fullName evidence="4">L-galactono-gamma-lactone oxidase</fullName>
    </alternativeName>
</protein>
<dbReference type="Gene3D" id="3.30.465.10">
    <property type="match status" value="1"/>
</dbReference>
<dbReference type="InterPro" id="IPR010031">
    <property type="entry name" value="FAD_lactone_oxidase-like"/>
</dbReference>
<dbReference type="GO" id="GO:0071949">
    <property type="term" value="F:FAD binding"/>
    <property type="evidence" value="ECO:0007669"/>
    <property type="project" value="InterPro"/>
</dbReference>
<dbReference type="InParanoid" id="G4T777"/>
<sequence>MGDKLIDFAPDHVLYFLTVNPTIMSAASRDYSTPGVEIIDHLDADKIHADLVQRSLQDERLYPLLPLLGVDPSQIPATTSSKGTNVGQAQAEPQAPEYGSFKLPDSLVKEFSLEDWEVQQVVDGKSFKNWVALVDYKPAYILIVRSMRGIQAVIRWAGLINKKVRVAGYRHTWSPLYSTPDDIIITFIPPILREELPYDDPPADWHSELQGITLLDTLNGNAPKEGHAFARIMAGTTNNQFRLWCHEHGQLALPFNTVVLAVTFGGTNATICHGAGLSTSTLSDLVLEIEYVDARGQLQKVFDPEELKAASGCFGLLGVVTSITLQLEPMTISEMRPTQVPLVLAIPPPRGFPIPQIVLQQMSEANITSEDVEKARLEWIRRCEEDHFHEWFWFPYQKNAWVNTWRRRSRTPEDSSLPQFPKFGLENYNDAQVHSAFAASIAGWKWLPPALQTYSFGLASLASLPNIRDGQPSMTSYISEGLHFRGGSQNFPFWGMEWELPISHVDGKRDYEAIQRAWWDGISAIYSRPECPVRAALEMRLTGGSSVLLAPQRSNQSTASIEIFTHLTTPPEEWRGIRQLVVDRWTSYTDREGKRQNARPHWAKHWFDLNVDGKPIETYIKEDAYLDAFKEFRETFSKITERRGSTVEESRTRFDNELMGRLVFD</sequence>
<evidence type="ECO:0000256" key="5">
    <source>
        <dbReference type="SAM" id="MobiDB-lite"/>
    </source>
</evidence>
<dbReference type="GO" id="GO:0005739">
    <property type="term" value="C:mitochondrion"/>
    <property type="evidence" value="ECO:0007669"/>
    <property type="project" value="TreeGrafter"/>
</dbReference>
<evidence type="ECO:0000256" key="2">
    <source>
        <dbReference type="ARBA" id="ARBA00013136"/>
    </source>
</evidence>
<dbReference type="Pfam" id="PF04030">
    <property type="entry name" value="ALO"/>
    <property type="match status" value="1"/>
</dbReference>
<gene>
    <name evidence="7" type="ORF">PIIN_01008</name>
</gene>
<dbReference type="UniPathway" id="UPA00771">
    <property type="reaction ID" value="UER00766"/>
</dbReference>
<dbReference type="GO" id="GO:0003885">
    <property type="term" value="F:D-arabinono-1,4-lactone oxidase activity"/>
    <property type="evidence" value="ECO:0007669"/>
    <property type="project" value="UniProtKB-EC"/>
</dbReference>
<evidence type="ECO:0000259" key="6">
    <source>
        <dbReference type="PROSITE" id="PS51387"/>
    </source>
</evidence>
<keyword evidence="3" id="KW-0560">Oxidoreductase</keyword>
<comment type="caution">
    <text evidence="7">The sequence shown here is derived from an EMBL/GenBank/DDBJ whole genome shotgun (WGS) entry which is preliminary data.</text>
</comment>
<dbReference type="InterPro" id="IPR007173">
    <property type="entry name" value="ALO_C"/>
</dbReference>
<dbReference type="Pfam" id="PF01565">
    <property type="entry name" value="FAD_binding_4"/>
    <property type="match status" value="1"/>
</dbReference>
<dbReference type="PANTHER" id="PTHR43762:SF1">
    <property type="entry name" value="D-ARABINONO-1,4-LACTONE OXIDASE"/>
    <property type="match status" value="1"/>
</dbReference>
<evidence type="ECO:0000313" key="8">
    <source>
        <dbReference type="Proteomes" id="UP000007148"/>
    </source>
</evidence>
<feature type="region of interest" description="Disordered" evidence="5">
    <location>
        <begin position="78"/>
        <end position="98"/>
    </location>
</feature>
<dbReference type="SUPFAM" id="SSF56176">
    <property type="entry name" value="FAD-binding/transporter-associated domain-like"/>
    <property type="match status" value="1"/>
</dbReference>
<dbReference type="InterPro" id="IPR006094">
    <property type="entry name" value="Oxid_FAD_bind_N"/>
</dbReference>
<evidence type="ECO:0000256" key="3">
    <source>
        <dbReference type="ARBA" id="ARBA00023002"/>
    </source>
</evidence>
<dbReference type="HOGENOM" id="CLU_014049_0_0_1"/>
<dbReference type="InterPro" id="IPR016166">
    <property type="entry name" value="FAD-bd_PCMH"/>
</dbReference>
<dbReference type="PANTHER" id="PTHR43762">
    <property type="entry name" value="L-GULONOLACTONE OXIDASE"/>
    <property type="match status" value="1"/>
</dbReference>
<dbReference type="STRING" id="1109443.G4T777"/>
<dbReference type="EMBL" id="CAFZ01000010">
    <property type="protein sequence ID" value="CCA67178.1"/>
    <property type="molecule type" value="Genomic_DNA"/>
</dbReference>
<dbReference type="InterPro" id="IPR036318">
    <property type="entry name" value="FAD-bd_PCMH-like_sf"/>
</dbReference>
<evidence type="ECO:0000256" key="4">
    <source>
        <dbReference type="ARBA" id="ARBA00033418"/>
    </source>
</evidence>
<evidence type="ECO:0000256" key="1">
    <source>
        <dbReference type="ARBA" id="ARBA00005083"/>
    </source>
</evidence>
<dbReference type="GO" id="GO:0016020">
    <property type="term" value="C:membrane"/>
    <property type="evidence" value="ECO:0007669"/>
    <property type="project" value="InterPro"/>
</dbReference>
<dbReference type="InterPro" id="IPR016167">
    <property type="entry name" value="FAD-bd_PCMH_sub1"/>
</dbReference>
<dbReference type="OrthoDB" id="610608at2759"/>
<dbReference type="AlphaFoldDB" id="G4T777"/>
<evidence type="ECO:0000313" key="7">
    <source>
        <dbReference type="EMBL" id="CCA67178.1"/>
    </source>
</evidence>
<reference evidence="7 8" key="1">
    <citation type="journal article" date="2011" name="PLoS Pathog.">
        <title>Endophytic Life Strategies Decoded by Genome and Transcriptome Analyses of the Mutualistic Root Symbiont Piriformospora indica.</title>
        <authorList>
            <person name="Zuccaro A."/>
            <person name="Lahrmann U."/>
            <person name="Guldener U."/>
            <person name="Langen G."/>
            <person name="Pfiffi S."/>
            <person name="Biedenkopf D."/>
            <person name="Wong P."/>
            <person name="Samans B."/>
            <person name="Grimm C."/>
            <person name="Basiewicz M."/>
            <person name="Murat C."/>
            <person name="Martin F."/>
            <person name="Kogel K.H."/>
        </authorList>
    </citation>
    <scope>NUCLEOTIDE SEQUENCE [LARGE SCALE GENOMIC DNA]</scope>
    <source>
        <strain evidence="7 8">DSM 11827</strain>
    </source>
</reference>
<feature type="domain" description="FAD-binding PCMH-type" evidence="6">
    <location>
        <begin position="134"/>
        <end position="330"/>
    </location>
</feature>
<dbReference type="Proteomes" id="UP000007148">
    <property type="component" value="Unassembled WGS sequence"/>
</dbReference>